<dbReference type="SUPFAM" id="SSF48150">
    <property type="entry name" value="DNA-glycosylase"/>
    <property type="match status" value="1"/>
</dbReference>
<evidence type="ECO:0000313" key="3">
    <source>
        <dbReference type="Proteomes" id="UP000677218"/>
    </source>
</evidence>
<evidence type="ECO:0000256" key="1">
    <source>
        <dbReference type="PIRSR" id="PIRSR605019-1"/>
    </source>
</evidence>
<accession>A0A916QGA2</accession>
<keyword evidence="1" id="KW-0479">Metal-binding</keyword>
<keyword evidence="3" id="KW-1185">Reference proteome</keyword>
<dbReference type="GO" id="GO:0006284">
    <property type="term" value="P:base-excision repair"/>
    <property type="evidence" value="ECO:0007669"/>
    <property type="project" value="InterPro"/>
</dbReference>
<dbReference type="InterPro" id="IPR005019">
    <property type="entry name" value="Adenine_glyco"/>
</dbReference>
<feature type="binding site" evidence="1">
    <location>
        <position position="19"/>
    </location>
    <ligand>
        <name>Zn(2+)</name>
        <dbReference type="ChEBI" id="CHEBI:29105"/>
    </ligand>
</feature>
<proteinExistence type="predicted"/>
<comment type="caution">
    <text evidence="2">The sequence shown here is derived from an EMBL/GenBank/DDBJ whole genome shotgun (WGS) entry which is preliminary data.</text>
</comment>
<dbReference type="InterPro" id="IPR052891">
    <property type="entry name" value="DNA-3mA_glycosylase"/>
</dbReference>
<feature type="binding site" evidence="1">
    <location>
        <position position="176"/>
    </location>
    <ligand>
        <name>Zn(2+)</name>
        <dbReference type="ChEBI" id="CHEBI:29105"/>
    </ligand>
</feature>
<reference evidence="2" key="1">
    <citation type="submission" date="2020-08" db="EMBL/GenBank/DDBJ databases">
        <title>Taxonomic study for Lactobacillus species isolated from hardwood bark.</title>
        <authorList>
            <person name="Tohno M."/>
            <person name="Tanizawa Y."/>
        </authorList>
    </citation>
    <scope>NUCLEOTIDE SEQUENCE</scope>
    <source>
        <strain evidence="2">B40</strain>
    </source>
</reference>
<keyword evidence="1" id="KW-0862">Zinc</keyword>
<feature type="binding site" evidence="1">
    <location>
        <position position="180"/>
    </location>
    <ligand>
        <name>Zn(2+)</name>
        <dbReference type="ChEBI" id="CHEBI:29105"/>
    </ligand>
</feature>
<gene>
    <name evidence="2" type="primary">tag</name>
    <name evidence="2" type="ORF">LCB40_06290</name>
</gene>
<dbReference type="EMBL" id="BMAY01000003">
    <property type="protein sequence ID" value="GFZ26749.1"/>
    <property type="molecule type" value="Genomic_DNA"/>
</dbReference>
<dbReference type="Pfam" id="PF03352">
    <property type="entry name" value="Adenine_glyco"/>
    <property type="match status" value="1"/>
</dbReference>
<organism evidence="2 3">
    <name type="scientific">Lactobacillus corticis</name>
    <dbReference type="NCBI Taxonomy" id="2201249"/>
    <lineage>
        <taxon>Bacteria</taxon>
        <taxon>Bacillati</taxon>
        <taxon>Bacillota</taxon>
        <taxon>Bacilli</taxon>
        <taxon>Lactobacillales</taxon>
        <taxon>Lactobacillaceae</taxon>
        <taxon>Lactobacillus</taxon>
    </lineage>
</organism>
<dbReference type="PANTHER" id="PTHR30037:SF4">
    <property type="entry name" value="DNA-3-METHYLADENINE GLYCOSYLASE I"/>
    <property type="match status" value="1"/>
</dbReference>
<dbReference type="RefSeq" id="WP_212780438.1">
    <property type="nucleotide sequence ID" value="NZ_BMAY01000003.1"/>
</dbReference>
<dbReference type="PANTHER" id="PTHR30037">
    <property type="entry name" value="DNA-3-METHYLADENINE GLYCOSYLASE 1"/>
    <property type="match status" value="1"/>
</dbReference>
<dbReference type="Gene3D" id="1.10.340.30">
    <property type="entry name" value="Hypothetical protein, domain 2"/>
    <property type="match status" value="1"/>
</dbReference>
<evidence type="ECO:0000313" key="2">
    <source>
        <dbReference type="EMBL" id="GFZ26749.1"/>
    </source>
</evidence>
<feature type="binding site" evidence="1">
    <location>
        <position position="4"/>
    </location>
    <ligand>
        <name>Zn(2+)</name>
        <dbReference type="ChEBI" id="CHEBI:29105"/>
    </ligand>
</feature>
<dbReference type="Proteomes" id="UP000677218">
    <property type="component" value="Unassembled WGS sequence"/>
</dbReference>
<protein>
    <submittedName>
        <fullName evidence="2">DNA-3-methyladenine glycosylase I</fullName>
    </submittedName>
</protein>
<dbReference type="AlphaFoldDB" id="A0A916QGA2"/>
<dbReference type="GO" id="GO:0008725">
    <property type="term" value="F:DNA-3-methyladenine glycosylase activity"/>
    <property type="evidence" value="ECO:0007669"/>
    <property type="project" value="InterPro"/>
</dbReference>
<dbReference type="InterPro" id="IPR011257">
    <property type="entry name" value="DNA_glycosylase"/>
</dbReference>
<sequence length="183" mass="20941">MKRCDWPDLPNDPLYQEYHDQEWGKLNLAEQYLYEMLVLESFQSGLSWKTILHKRENFRKAFAGFDYQVVANYDQAKIASLMADPGIIRNRRKIEAAVADAQAMCKLHQNGQKLGTILQEATKGIIVNYPKTFKELPNKTQISIDLSKKLKQLGFKFVGPVTVYSYLEAIGLINDHIVGCEAK</sequence>
<name>A0A916QGA2_9LACO</name>
<dbReference type="GO" id="GO:0046872">
    <property type="term" value="F:metal ion binding"/>
    <property type="evidence" value="ECO:0007669"/>
    <property type="project" value="UniProtKB-KW"/>
</dbReference>